<accession>A0ABR8GF63</accession>
<dbReference type="Gene3D" id="1.25.40.10">
    <property type="entry name" value="Tetratricopeptide repeat domain"/>
    <property type="match status" value="1"/>
</dbReference>
<name>A0ABR8GF63_MICVR</name>
<dbReference type="EMBL" id="JACJSV010000061">
    <property type="protein sequence ID" value="MBD2601983.1"/>
    <property type="molecule type" value="Genomic_DNA"/>
</dbReference>
<feature type="transmembrane region" description="Helical" evidence="1">
    <location>
        <begin position="363"/>
        <end position="381"/>
    </location>
</feature>
<proteinExistence type="predicted"/>
<keyword evidence="4" id="KW-1185">Reference proteome</keyword>
<evidence type="ECO:0000256" key="1">
    <source>
        <dbReference type="SAM" id="Phobius"/>
    </source>
</evidence>
<reference evidence="3 4" key="1">
    <citation type="journal article" date="2020" name="ISME J.">
        <title>Comparative genomics reveals insights into cyanobacterial evolution and habitat adaptation.</title>
        <authorList>
            <person name="Chen M.Y."/>
            <person name="Teng W.K."/>
            <person name="Zhao L."/>
            <person name="Hu C.X."/>
            <person name="Zhou Y.K."/>
            <person name="Han B.P."/>
            <person name="Song L.R."/>
            <person name="Shu W.S."/>
        </authorList>
    </citation>
    <scope>NUCLEOTIDE SEQUENCE [LARGE SCALE GENOMIC DNA]</scope>
    <source>
        <strain evidence="3 4">FACHB-1342</strain>
    </source>
</reference>
<organism evidence="3 4">
    <name type="scientific">Microcystis viridis FACHB-1342</name>
    <dbReference type="NCBI Taxonomy" id="2692900"/>
    <lineage>
        <taxon>Bacteria</taxon>
        <taxon>Bacillati</taxon>
        <taxon>Cyanobacteriota</taxon>
        <taxon>Cyanophyceae</taxon>
        <taxon>Oscillatoriophycideae</taxon>
        <taxon>Chroococcales</taxon>
        <taxon>Microcystaceae</taxon>
        <taxon>Microcystis</taxon>
    </lineage>
</organism>
<evidence type="ECO:0000259" key="2">
    <source>
        <dbReference type="Pfam" id="PF12770"/>
    </source>
</evidence>
<dbReference type="RefSeq" id="WP_069475359.1">
    <property type="nucleotide sequence ID" value="NZ_JACJSV010000061.1"/>
</dbReference>
<protein>
    <submittedName>
        <fullName evidence="3">CHAT domain-containing protein</fullName>
    </submittedName>
</protein>
<evidence type="ECO:0000313" key="3">
    <source>
        <dbReference type="EMBL" id="MBD2601983.1"/>
    </source>
</evidence>
<dbReference type="SMART" id="SM00028">
    <property type="entry name" value="TPR"/>
    <property type="match status" value="2"/>
</dbReference>
<feature type="transmembrane region" description="Helical" evidence="1">
    <location>
        <begin position="339"/>
        <end position="358"/>
    </location>
</feature>
<dbReference type="InterPro" id="IPR019734">
    <property type="entry name" value="TPR_rpt"/>
</dbReference>
<keyword evidence="1" id="KW-1133">Transmembrane helix</keyword>
<keyword evidence="1" id="KW-0812">Transmembrane</keyword>
<gene>
    <name evidence="3" type="ORF">H6G40_17535</name>
</gene>
<dbReference type="Pfam" id="PF12770">
    <property type="entry name" value="CHAT"/>
    <property type="match status" value="1"/>
</dbReference>
<evidence type="ECO:0000313" key="4">
    <source>
        <dbReference type="Proteomes" id="UP000648873"/>
    </source>
</evidence>
<sequence length="924" mass="105048">MNHQYLRSLLFRLFLLIGLLTYSNFGNLGMKTTSAQVSDHKNSTVQLVQSTTQKDLCQYKRNDIEKRICMLEIKAQLSQESGNYEQAIEYLQRGLLYARYYRYWENKNNRSSMQLKIDDLSESLGDIYYKMQNYSKAIQHYKEASSYLSKFSETDLRLINLYIKLSKSFYNAKKLQESDQEAFKALKIIEILINSSEYVYRTYNNQLIPRGASSLTDQYQELYSLLQKIKVGRNQPEKALEFSERGRSLGLISLLSVKDDPFKQFQEPKYDIEKLRVIAKEQKATLIEYSIIDNNTLFIYVIQPNGKFHSRSVNLNNLEQIKENLYNEAYNQTLRSSEFPVILVLTIGVIFIGILIIANKKSFIIPSLIIICVVAGGLPFLNAQISDSRDHQKQSTKIEIASQHSSNDSQFSFKNFTKETFIAVRGKPTRNLPSNLTQENCQDDDECLQILYQILIKPIEELLPNNPEKHIIFFPEKDLYRVPFAALKSTDGRYLIEKHTIRIFPSIQSLDILRKKVQERSETGNKILVVGNPAIPKIKLINSNIAEEYDNLPYAEQEAKAIGKLLGTKPLIGQQATEKNILNQISQAKIIHFATHAILDVQVNRRKVPSRLNRRKGIFGDEYLSYFVESEYKEGVNVIALTPSAKDDGLLDEVEIYNLKNLNAELVVLSACNTGIGDITTDGVIGLARPFIANGVPSVVVSLWSVYDDTTSELMIEFYKHLGTTSDKAKALRQAMLTMIKNKNNPVDWSGFLLVGEADISQIPIKSREKQLSGSKELTIEQLKNAEYLTGDELVKFKSNNENKIKLNNGQFFTNIERQLAGYSVWLGETITLGDLNGDGAKDAVVIINVNTGGSGNFMDLAIVINDDGKPVHVDSYGLGDRVSISDVKIKPNGRIEFTVTERWGQIRKETYQFVEKKNKPKTP</sequence>
<dbReference type="PANTHER" id="PTHR10098">
    <property type="entry name" value="RAPSYN-RELATED"/>
    <property type="match status" value="1"/>
</dbReference>
<feature type="domain" description="CHAT" evidence="2">
    <location>
        <begin position="446"/>
        <end position="757"/>
    </location>
</feature>
<keyword evidence="1" id="KW-0472">Membrane</keyword>
<dbReference type="SUPFAM" id="SSF48452">
    <property type="entry name" value="TPR-like"/>
    <property type="match status" value="1"/>
</dbReference>
<comment type="caution">
    <text evidence="3">The sequence shown here is derived from an EMBL/GenBank/DDBJ whole genome shotgun (WGS) entry which is preliminary data.</text>
</comment>
<dbReference type="InterPro" id="IPR024983">
    <property type="entry name" value="CHAT_dom"/>
</dbReference>
<dbReference type="InterPro" id="IPR011990">
    <property type="entry name" value="TPR-like_helical_dom_sf"/>
</dbReference>
<dbReference type="Proteomes" id="UP000648873">
    <property type="component" value="Unassembled WGS sequence"/>
</dbReference>